<dbReference type="Gene3D" id="3.40.50.11570">
    <property type="entry name" value="Protein of unknown function DUF257"/>
    <property type="match status" value="1"/>
</dbReference>
<evidence type="ECO:0000313" key="2">
    <source>
        <dbReference type="Proteomes" id="UP000066042"/>
    </source>
</evidence>
<dbReference type="Proteomes" id="UP000066042">
    <property type="component" value="Chromosome"/>
</dbReference>
<dbReference type="PATRIC" id="fig|55802.8.peg.2247"/>
<dbReference type="InterPro" id="IPR005489">
    <property type="entry name" value="DUF257"/>
</dbReference>
<dbReference type="AlphaFoldDB" id="A0A0S1XEL0"/>
<proteinExistence type="predicted"/>
<dbReference type="Pfam" id="PF03192">
    <property type="entry name" value="DUF257"/>
    <property type="match status" value="1"/>
</dbReference>
<accession>A0A0S1XEL0</accession>
<evidence type="ECO:0000313" key="1">
    <source>
        <dbReference type="EMBL" id="ALM76163.1"/>
    </source>
</evidence>
<name>A0A0S1XEL0_THEBA</name>
<dbReference type="RefSeq" id="WP_056934603.1">
    <property type="nucleotide sequence ID" value="NZ_CP013050.1"/>
</dbReference>
<dbReference type="STRING" id="55802.TBCH5v1_2267"/>
<gene>
    <name evidence="1" type="ORF">TBCH5v1_2267</name>
</gene>
<dbReference type="EMBL" id="CP013050">
    <property type="protein sequence ID" value="ALM76163.1"/>
    <property type="molecule type" value="Genomic_DNA"/>
</dbReference>
<organism evidence="1 2">
    <name type="scientific">Thermococcus barophilus</name>
    <dbReference type="NCBI Taxonomy" id="55802"/>
    <lineage>
        <taxon>Archaea</taxon>
        <taxon>Methanobacteriati</taxon>
        <taxon>Methanobacteriota</taxon>
        <taxon>Thermococci</taxon>
        <taxon>Thermococcales</taxon>
        <taxon>Thermococcaceae</taxon>
        <taxon>Thermococcus</taxon>
    </lineage>
</organism>
<protein>
    <submittedName>
        <fullName evidence="1">Uncharacterized protein</fullName>
    </submittedName>
</protein>
<reference evidence="1 2" key="1">
    <citation type="journal article" date="2016" name="Genome Announc.">
        <title>Complete genome sequence of the hyperthermophilic and piezophilic archaeon Thermococcus barophilus Ch5, capable of growth at the expense of hydrogenogenesis from carbon monoxide and formate.</title>
        <authorList>
            <person name="Oger P."/>
            <person name="Sokolova T.G."/>
            <person name="Kozhevnikova D.A."/>
            <person name="Taranov E.A."/>
            <person name="Vannier P."/>
            <person name="Lee H.S."/>
            <person name="Kwon K.K."/>
            <person name="Kang S.G."/>
            <person name="Lee J.H."/>
            <person name="Bonch-Osmolovskaya E.A."/>
            <person name="Lebedinsky A.V."/>
        </authorList>
    </citation>
    <scope>NUCLEOTIDE SEQUENCE [LARGE SCALE GENOMIC DNA]</scope>
    <source>
        <strain evidence="2">Ch5</strain>
    </source>
</reference>
<dbReference type="GeneID" id="26137486"/>
<sequence>MTEKRDVLSEILQRENSIVLVEYTSTDHPEMLFYQLLKKMKEINRIPLIVDIWNTLHIFIQNLKFSGINVNIAGIPIIKERGRLTTGSVIGSIDIIEDFLHHLAMYGDIVKNVPKNIRDQTIVLGMEKFSYIFSDNPSKLERYFEIITRRYLPIWEKVDFLFLNIDVASEYLKKCLEQDSDYVLRLRKTKIEVLKSPEVI</sequence>